<sequence length="154" mass="17567">MARIERSTKLSLTQDEYRICSEPYVFYRLISDGNGFRLMTATASENIGWYRAFEDQASLISVTAQVFSDRGLYIVTKEDHAGRSYVETSIYPNEEDLLHLAATVLDRIGFEDISVLALREMKTIYDEFSSDESGDDTYLSDGMWITSDGRLVEK</sequence>
<keyword evidence="2" id="KW-1185">Reference proteome</keyword>
<organism evidence="1 2">
    <name type="scientific">Cereibacter azotoformans</name>
    <dbReference type="NCBI Taxonomy" id="43057"/>
    <lineage>
        <taxon>Bacteria</taxon>
        <taxon>Pseudomonadati</taxon>
        <taxon>Pseudomonadota</taxon>
        <taxon>Alphaproteobacteria</taxon>
        <taxon>Rhodobacterales</taxon>
        <taxon>Paracoccaceae</taxon>
        <taxon>Cereibacter</taxon>
    </lineage>
</organism>
<accession>A0A2T5KCJ3</accession>
<dbReference type="RefSeq" id="WP_108220445.1">
    <property type="nucleotide sequence ID" value="NZ_CP090021.1"/>
</dbReference>
<protein>
    <submittedName>
        <fullName evidence="1">Uncharacterized protein</fullName>
    </submittedName>
</protein>
<dbReference type="AlphaFoldDB" id="A0A2T5KCJ3"/>
<evidence type="ECO:0000313" key="1">
    <source>
        <dbReference type="EMBL" id="PTR20140.1"/>
    </source>
</evidence>
<comment type="caution">
    <text evidence="1">The sequence shown here is derived from an EMBL/GenBank/DDBJ whole genome shotgun (WGS) entry which is preliminary data.</text>
</comment>
<proteinExistence type="predicted"/>
<dbReference type="OrthoDB" id="7846879at2"/>
<gene>
    <name evidence="1" type="ORF">C8J28_103268</name>
</gene>
<dbReference type="Proteomes" id="UP000244060">
    <property type="component" value="Unassembled WGS sequence"/>
</dbReference>
<reference evidence="1 2" key="1">
    <citation type="submission" date="2018-04" db="EMBL/GenBank/DDBJ databases">
        <title>Genomic Encyclopedia of Type Strains, Phase III (KMG-III): the genomes of soil and plant-associated and newly described type strains.</title>
        <authorList>
            <person name="Whitman W."/>
        </authorList>
    </citation>
    <scope>NUCLEOTIDE SEQUENCE [LARGE SCALE GENOMIC DNA]</scope>
    <source>
        <strain evidence="1 2">KA25</strain>
    </source>
</reference>
<dbReference type="EMBL" id="QAOT01000003">
    <property type="protein sequence ID" value="PTR20140.1"/>
    <property type="molecule type" value="Genomic_DNA"/>
</dbReference>
<name>A0A2T5KCJ3_9RHOB</name>
<evidence type="ECO:0000313" key="2">
    <source>
        <dbReference type="Proteomes" id="UP000244060"/>
    </source>
</evidence>